<name>A0A495E7B9_9FLAO</name>
<proteinExistence type="predicted"/>
<dbReference type="AlphaFoldDB" id="A0A495E7B9"/>
<keyword evidence="1" id="KW-0175">Coiled coil</keyword>
<reference evidence="2 3" key="1">
    <citation type="submission" date="2018-10" db="EMBL/GenBank/DDBJ databases">
        <title>Genomic Encyclopedia of Archaeal and Bacterial Type Strains, Phase II (KMG-II): from individual species to whole genera.</title>
        <authorList>
            <person name="Goeker M."/>
        </authorList>
    </citation>
    <scope>NUCLEOTIDE SEQUENCE [LARGE SCALE GENOMIC DNA]</scope>
    <source>
        <strain evidence="2 3">DSM 25230</strain>
    </source>
</reference>
<keyword evidence="3" id="KW-1185">Reference proteome</keyword>
<comment type="caution">
    <text evidence="2">The sequence shown here is derived from an EMBL/GenBank/DDBJ whole genome shotgun (WGS) entry which is preliminary data.</text>
</comment>
<dbReference type="EMBL" id="RBIQ01000009">
    <property type="protein sequence ID" value="RKR12403.1"/>
    <property type="molecule type" value="Genomic_DNA"/>
</dbReference>
<dbReference type="RefSeq" id="WP_121068434.1">
    <property type="nucleotide sequence ID" value="NZ_RBIQ01000009.1"/>
</dbReference>
<feature type="coiled-coil region" evidence="1">
    <location>
        <begin position="44"/>
        <end position="71"/>
    </location>
</feature>
<dbReference type="Proteomes" id="UP000269412">
    <property type="component" value="Unassembled WGS sequence"/>
</dbReference>
<evidence type="ECO:0000256" key="1">
    <source>
        <dbReference type="SAM" id="Coils"/>
    </source>
</evidence>
<evidence type="ECO:0000313" key="2">
    <source>
        <dbReference type="EMBL" id="RKR12403.1"/>
    </source>
</evidence>
<dbReference type="OrthoDB" id="2662066at2"/>
<accession>A0A495E7B9</accession>
<protein>
    <recommendedName>
        <fullName evidence="4">Apea-like HEPN domain-containing protein</fullName>
    </recommendedName>
</protein>
<evidence type="ECO:0008006" key="4">
    <source>
        <dbReference type="Google" id="ProtNLM"/>
    </source>
</evidence>
<sequence length="480" mass="57307">MKLEEIIRNLDYSKFTLDLPDGITSGFYLNFIRVENFDKLFLKAHKEFNETKSLEKQKKILNEEVKVYKALTSYLKKTISGIDKKTTNLITSFNPESKEHIESTLTDFFKYDESLSFEEKIKIQTLKKLNQQLTESEQAIFELENYEFSTYKYEDFLGGDFYLRFAKERIIYKEISIGNIRHGSSILYKDETQKKDKNDLLNILAFLQASPNFIITNNKYYNEKLTNIYKEFDILDLLTLNSSKFFNNPKGEFRTLATPILKLYKKTNFTILPEINMPQLFDLYHSSLKQIEPLPRCVFLFRIVEYGKNYHYQQLFRPNNIELKDVIEYYYEKVVEHKFIPLYFLDYGSNWDSKTDSMIKKRKTQYRNLMVELKKKSKELIKYWNNHNYLKSKSLGEIIYNTGRNTVAHGGNGNQNINYDYDNKYKHINDVNVFLELIARYLIEIQNPKLKDIVHRQKSIYEKNCSHLKMMKDKQPIIKI</sequence>
<evidence type="ECO:0000313" key="3">
    <source>
        <dbReference type="Proteomes" id="UP000269412"/>
    </source>
</evidence>
<organism evidence="2 3">
    <name type="scientific">Maribacter vaceletii</name>
    <dbReference type="NCBI Taxonomy" id="1206816"/>
    <lineage>
        <taxon>Bacteria</taxon>
        <taxon>Pseudomonadati</taxon>
        <taxon>Bacteroidota</taxon>
        <taxon>Flavobacteriia</taxon>
        <taxon>Flavobacteriales</taxon>
        <taxon>Flavobacteriaceae</taxon>
        <taxon>Maribacter</taxon>
    </lineage>
</organism>
<gene>
    <name evidence="2" type="ORF">CLV91_2530</name>
</gene>